<dbReference type="GO" id="GO:0020037">
    <property type="term" value="F:heme binding"/>
    <property type="evidence" value="ECO:0007669"/>
    <property type="project" value="InterPro"/>
</dbReference>
<comment type="caution">
    <text evidence="3">The sequence shown here is derived from an EMBL/GenBank/DDBJ whole genome shotgun (WGS) entry which is preliminary data.</text>
</comment>
<dbReference type="Proteomes" id="UP000268857">
    <property type="component" value="Unassembled WGS sequence"/>
</dbReference>
<reference evidence="3 4" key="1">
    <citation type="journal article" date="2019" name="Genome Biol. Evol.">
        <title>Day and night: Metabolic profiles and evolutionary relationships of six axenic non-marine cyanobacteria.</title>
        <authorList>
            <person name="Will S.E."/>
            <person name="Henke P."/>
            <person name="Boedeker C."/>
            <person name="Huang S."/>
            <person name="Brinkmann H."/>
            <person name="Rohde M."/>
            <person name="Jarek M."/>
            <person name="Friedl T."/>
            <person name="Seufert S."/>
            <person name="Schumacher M."/>
            <person name="Overmann J."/>
            <person name="Neumann-Schaal M."/>
            <person name="Petersen J."/>
        </authorList>
    </citation>
    <scope>NUCLEOTIDE SEQUENCE [LARGE SCALE GENOMIC DNA]</scope>
    <source>
        <strain evidence="3 4">PCC 6912</strain>
    </source>
</reference>
<dbReference type="STRING" id="211165.GCA_000317285_00806"/>
<gene>
    <name evidence="3" type="ORF">PCC6912_63090</name>
</gene>
<dbReference type="Pfam" id="PF01231">
    <property type="entry name" value="IDO"/>
    <property type="match status" value="1"/>
</dbReference>
<keyword evidence="2" id="KW-0408">Iron</keyword>
<evidence type="ECO:0000313" key="3">
    <source>
        <dbReference type="EMBL" id="RUR72404.1"/>
    </source>
</evidence>
<dbReference type="PANTHER" id="PTHR28657">
    <property type="entry name" value="INDOLEAMINE 2,3-DIOXYGENASE"/>
    <property type="match status" value="1"/>
</dbReference>
<dbReference type="GO" id="GO:0019441">
    <property type="term" value="P:L-tryptophan catabolic process to kynurenine"/>
    <property type="evidence" value="ECO:0007669"/>
    <property type="project" value="InterPro"/>
</dbReference>
<dbReference type="EMBL" id="RSCJ01000049">
    <property type="protein sequence ID" value="RUR72404.1"/>
    <property type="molecule type" value="Genomic_DNA"/>
</dbReference>
<dbReference type="PANTHER" id="PTHR28657:SF5">
    <property type="entry name" value="INDOLEAMINE 2,3-DIOXYGENASE"/>
    <property type="match status" value="1"/>
</dbReference>
<dbReference type="GO" id="GO:0046872">
    <property type="term" value="F:metal ion binding"/>
    <property type="evidence" value="ECO:0007669"/>
    <property type="project" value="UniProtKB-KW"/>
</dbReference>
<keyword evidence="1" id="KW-0479">Metal-binding</keyword>
<dbReference type="RefSeq" id="WP_016873372.1">
    <property type="nucleotide sequence ID" value="NZ_AJLN01000042.1"/>
</dbReference>
<dbReference type="GO" id="GO:0016491">
    <property type="term" value="F:oxidoreductase activity"/>
    <property type="evidence" value="ECO:0007669"/>
    <property type="project" value="UniProtKB-ARBA"/>
</dbReference>
<name>A0A433MWP6_CHLFR</name>
<protein>
    <recommendedName>
        <fullName evidence="5">Indoleamine 2,3-dioxygenase</fullName>
    </recommendedName>
</protein>
<proteinExistence type="predicted"/>
<dbReference type="InterPro" id="IPR000898">
    <property type="entry name" value="Indolamine_dOase"/>
</dbReference>
<accession>A0A433MWP6</accession>
<evidence type="ECO:0000256" key="1">
    <source>
        <dbReference type="ARBA" id="ARBA00022723"/>
    </source>
</evidence>
<dbReference type="OrthoDB" id="505370at2"/>
<organism evidence="3 4">
    <name type="scientific">Chlorogloeopsis fritschii PCC 6912</name>
    <dbReference type="NCBI Taxonomy" id="211165"/>
    <lineage>
        <taxon>Bacteria</taxon>
        <taxon>Bacillati</taxon>
        <taxon>Cyanobacteriota</taxon>
        <taxon>Cyanophyceae</taxon>
        <taxon>Nostocales</taxon>
        <taxon>Chlorogloeopsidaceae</taxon>
        <taxon>Chlorogloeopsis</taxon>
    </lineage>
</organism>
<keyword evidence="4" id="KW-1185">Reference proteome</keyword>
<evidence type="ECO:0000256" key="2">
    <source>
        <dbReference type="ARBA" id="ARBA00023004"/>
    </source>
</evidence>
<dbReference type="SUPFAM" id="SSF140959">
    <property type="entry name" value="Indolic compounds 2,3-dioxygenase-like"/>
    <property type="match status" value="1"/>
</dbReference>
<dbReference type="Gene3D" id="1.20.58.480">
    <property type="match status" value="1"/>
</dbReference>
<sequence length="399" mass="46231">MTSIKLKQENINLLRLEDYDVSRECGFLPTHPPANVQLPEGFWQVQQAAALLPKWLTTGKIRQVVEKLPEVDVEQATLDEMQLRRLMQVYSYLTHAYVWGEAKPVKVLPRNIAVPFYKISQSIGRPPVLSYASYALDNWVRINETEPIAIGNIIIAQNFFGGLDEDWFILIHIDIEAKAAPALCAIPDLLEAIAQGDINKAIAALENIKNAWTNINTTMNRMPEGCDPYIYYNRVRPYIHGWKNNSVLPEGLIYEGVEVWGEKPQQFRGETGAQSSIVPTMDALFNISHEHDLLWEFLMEMRNYMPPKHRAFMEEVERRSTLRDFVRNNMDQVPKLRDLYNDCVSLIEKFRTQHLEFANRYIHQQTAKFSNDTKIGTGGTPFMRYLQKHRDESRRHLLE</sequence>
<dbReference type="InterPro" id="IPR037217">
    <property type="entry name" value="Trp/Indoleamine_2_3_dOase-like"/>
</dbReference>
<evidence type="ECO:0008006" key="5">
    <source>
        <dbReference type="Google" id="ProtNLM"/>
    </source>
</evidence>
<dbReference type="AlphaFoldDB" id="A0A433MWP6"/>
<evidence type="ECO:0000313" key="4">
    <source>
        <dbReference type="Proteomes" id="UP000268857"/>
    </source>
</evidence>